<feature type="binding site" evidence="9">
    <location>
        <position position="249"/>
    </location>
    <ligand>
        <name>Zn(2+)</name>
        <dbReference type="ChEBI" id="CHEBI:29105"/>
    </ligand>
</feature>
<dbReference type="Gene3D" id="3.40.50.1980">
    <property type="entry name" value="Nitrogenase molybdenum iron protein domain"/>
    <property type="match status" value="2"/>
</dbReference>
<accession>A0A5A9GM65</accession>
<evidence type="ECO:0000256" key="2">
    <source>
        <dbReference type="ARBA" id="ARBA00022723"/>
    </source>
</evidence>
<evidence type="ECO:0000256" key="4">
    <source>
        <dbReference type="ARBA" id="ARBA00023002"/>
    </source>
</evidence>
<dbReference type="PIRSF" id="PIRSF000099">
    <property type="entry name" value="Histidinol_dh"/>
    <property type="match status" value="1"/>
</dbReference>
<dbReference type="RefSeq" id="WP_149232629.1">
    <property type="nucleotide sequence ID" value="NZ_JALJXJ010000010.1"/>
</dbReference>
<feature type="binding site" evidence="7">
    <location>
        <position position="120"/>
    </location>
    <ligand>
        <name>NAD(+)</name>
        <dbReference type="ChEBI" id="CHEBI:57540"/>
    </ligand>
</feature>
<feature type="active site" description="Proton acceptor" evidence="6">
    <location>
        <position position="318"/>
    </location>
</feature>
<dbReference type="PANTHER" id="PTHR21256:SF14">
    <property type="entry name" value="HISTIDINOL DEHYDROGENASE"/>
    <property type="match status" value="1"/>
</dbReference>
<evidence type="ECO:0000256" key="5">
    <source>
        <dbReference type="PIRNR" id="PIRNR000099"/>
    </source>
</evidence>
<dbReference type="EC" id="1.1.1.23" evidence="11"/>
<evidence type="ECO:0000256" key="3">
    <source>
        <dbReference type="ARBA" id="ARBA00022833"/>
    </source>
</evidence>
<evidence type="ECO:0000256" key="7">
    <source>
        <dbReference type="PIRSR" id="PIRSR000099-2"/>
    </source>
</evidence>
<dbReference type="NCBIfam" id="TIGR00069">
    <property type="entry name" value="hisD"/>
    <property type="match status" value="1"/>
</dbReference>
<dbReference type="Proteomes" id="UP000324927">
    <property type="component" value="Unassembled WGS sequence"/>
</dbReference>
<evidence type="ECO:0000256" key="6">
    <source>
        <dbReference type="PIRSR" id="PIRSR000099-1"/>
    </source>
</evidence>
<dbReference type="GO" id="GO:0046872">
    <property type="term" value="F:metal ion binding"/>
    <property type="evidence" value="ECO:0007669"/>
    <property type="project" value="UniProtKB-KW"/>
</dbReference>
<evidence type="ECO:0000256" key="8">
    <source>
        <dbReference type="PIRSR" id="PIRSR000099-3"/>
    </source>
</evidence>
<keyword evidence="12" id="KW-1185">Reference proteome</keyword>
<evidence type="ECO:0000313" key="11">
    <source>
        <dbReference type="EMBL" id="KAA0594872.1"/>
    </source>
</evidence>
<dbReference type="InterPro" id="IPR001692">
    <property type="entry name" value="Histidinol_DH_CS"/>
</dbReference>
<organism evidence="11 12">
    <name type="scientific">Azospirillum lipoferum</name>
    <dbReference type="NCBI Taxonomy" id="193"/>
    <lineage>
        <taxon>Bacteria</taxon>
        <taxon>Pseudomonadati</taxon>
        <taxon>Pseudomonadota</taxon>
        <taxon>Alphaproteobacteria</taxon>
        <taxon>Rhodospirillales</taxon>
        <taxon>Azospirillaceae</taxon>
        <taxon>Azospirillum</taxon>
    </lineage>
</organism>
<evidence type="ECO:0000256" key="1">
    <source>
        <dbReference type="ARBA" id="ARBA00010178"/>
    </source>
</evidence>
<reference evidence="11 12" key="1">
    <citation type="submission" date="2019-08" db="EMBL/GenBank/DDBJ databases">
        <authorList>
            <person name="Grouzdev D."/>
            <person name="Tikhonova E."/>
            <person name="Kravchenko I."/>
        </authorList>
    </citation>
    <scope>NUCLEOTIDE SEQUENCE [LARGE SCALE GENOMIC DNA]</scope>
    <source>
        <strain evidence="11 12">59b</strain>
    </source>
</reference>
<dbReference type="GO" id="GO:0051287">
    <property type="term" value="F:NAD binding"/>
    <property type="evidence" value="ECO:0007669"/>
    <property type="project" value="InterPro"/>
</dbReference>
<dbReference type="GO" id="GO:0000105">
    <property type="term" value="P:L-histidine biosynthetic process"/>
    <property type="evidence" value="ECO:0007669"/>
    <property type="project" value="InterPro"/>
</dbReference>
<feature type="binding site" evidence="8">
    <location>
        <position position="406"/>
    </location>
    <ligand>
        <name>substrate</name>
    </ligand>
</feature>
<feature type="binding site" evidence="8">
    <location>
        <position position="252"/>
    </location>
    <ligand>
        <name>substrate</name>
    </ligand>
</feature>
<feature type="binding site" evidence="9">
    <location>
        <position position="252"/>
    </location>
    <ligand>
        <name>Zn(2+)</name>
        <dbReference type="ChEBI" id="CHEBI:29105"/>
    </ligand>
</feature>
<evidence type="ECO:0000313" key="12">
    <source>
        <dbReference type="Proteomes" id="UP000324927"/>
    </source>
</evidence>
<feature type="binding site" evidence="7">
    <location>
        <position position="181"/>
    </location>
    <ligand>
        <name>NAD(+)</name>
        <dbReference type="ChEBI" id="CHEBI:57540"/>
    </ligand>
</feature>
<dbReference type="InterPro" id="IPR012131">
    <property type="entry name" value="Hstdl_DH"/>
</dbReference>
<feature type="binding site" evidence="9">
    <location>
        <position position="351"/>
    </location>
    <ligand>
        <name>Zn(2+)</name>
        <dbReference type="ChEBI" id="CHEBI:29105"/>
    </ligand>
</feature>
<dbReference type="InterPro" id="IPR022695">
    <property type="entry name" value="Histidinol_DH_monofunct"/>
</dbReference>
<dbReference type="EMBL" id="VTTN01000007">
    <property type="protein sequence ID" value="KAA0594872.1"/>
    <property type="molecule type" value="Genomic_DNA"/>
</dbReference>
<name>A0A5A9GM65_AZOLI</name>
<dbReference type="CDD" id="cd06572">
    <property type="entry name" value="Histidinol_dh"/>
    <property type="match status" value="1"/>
</dbReference>
<keyword evidence="2 9" id="KW-0479">Metal-binding</keyword>
<comment type="similarity">
    <text evidence="1 5 10">Belongs to the histidinol dehydrogenase family.</text>
</comment>
<feature type="binding site" evidence="8">
    <location>
        <position position="351"/>
    </location>
    <ligand>
        <name>substrate</name>
    </ligand>
</feature>
<feature type="active site" description="Proton acceptor" evidence="6">
    <location>
        <position position="317"/>
    </location>
</feature>
<dbReference type="FunFam" id="3.40.50.1980:FF:000026">
    <property type="entry name" value="Histidinol dehydrogenase"/>
    <property type="match status" value="1"/>
</dbReference>
<keyword evidence="3 9" id="KW-0862">Zinc</keyword>
<dbReference type="PANTHER" id="PTHR21256">
    <property type="entry name" value="HISTIDINOL DEHYDROGENASE HDH"/>
    <property type="match status" value="1"/>
</dbReference>
<feature type="binding site" evidence="8">
    <location>
        <position position="227"/>
    </location>
    <ligand>
        <name>substrate</name>
    </ligand>
</feature>
<keyword evidence="7" id="KW-0520">NAD</keyword>
<dbReference type="AlphaFoldDB" id="A0A5A9GM65"/>
<evidence type="ECO:0000256" key="10">
    <source>
        <dbReference type="RuleBase" id="RU004175"/>
    </source>
</evidence>
<feature type="binding site" evidence="8">
    <location>
        <position position="249"/>
    </location>
    <ligand>
        <name>substrate</name>
    </ligand>
</feature>
<dbReference type="GO" id="GO:0005829">
    <property type="term" value="C:cytosol"/>
    <property type="evidence" value="ECO:0007669"/>
    <property type="project" value="TreeGrafter"/>
</dbReference>
<proteinExistence type="inferred from homology"/>
<dbReference type="GO" id="GO:0004399">
    <property type="term" value="F:histidinol dehydrogenase activity"/>
    <property type="evidence" value="ECO:0007669"/>
    <property type="project" value="UniProtKB-EC"/>
</dbReference>
<dbReference type="PRINTS" id="PR00083">
    <property type="entry name" value="HOLDHDRGNASE"/>
</dbReference>
<dbReference type="FunFam" id="3.40.50.1980:FF:000001">
    <property type="entry name" value="Histidinol dehydrogenase"/>
    <property type="match status" value="1"/>
</dbReference>
<dbReference type="SUPFAM" id="SSF53720">
    <property type="entry name" value="ALDH-like"/>
    <property type="match status" value="1"/>
</dbReference>
<comment type="cofactor">
    <cofactor evidence="9">
        <name>Zn(2+)</name>
        <dbReference type="ChEBI" id="CHEBI:29105"/>
    </cofactor>
    <text evidence="9">Binds 1 zinc ion per subunit.</text>
</comment>
<keyword evidence="4 5" id="KW-0560">Oxidoreductase</keyword>
<dbReference type="Gene3D" id="1.20.5.1300">
    <property type="match status" value="1"/>
</dbReference>
<feature type="binding site" evidence="9">
    <location>
        <position position="411"/>
    </location>
    <ligand>
        <name>Zn(2+)</name>
        <dbReference type="ChEBI" id="CHEBI:29105"/>
    </ligand>
</feature>
<sequence>MIRHIKSARSKADNSLDSALTRTVQELLAKVEKEGDKAVRELSVRFDKLDRPSYRLSKAEIDACINSLTRRERKDIEFAQDQVRKFAEAQKATLSNLEIETLPGVFLGHHNVPIQNVGCYVPGGKYPLLASAHMTILTARVAGCERVITCAPPFDGRISEKIVAAQALAGADEIYCLGGVQAVAAMAYGTESIAPVDMLAGPGNAYVAEAKRLLFGKVGIDLFAGPTETLIIADDSVDGELVATDILGQAEHGVNSPAVLITNSEKLARDTLAEVERLLKIIPTAAIAAKAWEDFGEIILCDTLEEMVSEGDRVASEHVQVMTRDPGHFLDAMKNYGAFFLGARTNVSYGDKVIGTNHTLPTNRAARYTGGLWVGKFLKTCTYQRIETDEASALIGSYCSRLCLMEGFAGHAEQANIRVRRYGRQDVGYGMPAAPL</sequence>
<dbReference type="PROSITE" id="PS00611">
    <property type="entry name" value="HISOL_DEHYDROGENASE"/>
    <property type="match status" value="1"/>
</dbReference>
<feature type="binding site" evidence="7">
    <location>
        <position position="204"/>
    </location>
    <ligand>
        <name>NAD(+)</name>
        <dbReference type="ChEBI" id="CHEBI:57540"/>
    </ligand>
</feature>
<gene>
    <name evidence="11" type="primary">hisD</name>
    <name evidence="11" type="ORF">FZ942_18890</name>
</gene>
<evidence type="ECO:0000256" key="9">
    <source>
        <dbReference type="PIRSR" id="PIRSR000099-4"/>
    </source>
</evidence>
<dbReference type="Pfam" id="PF00815">
    <property type="entry name" value="Histidinol_dh"/>
    <property type="match status" value="1"/>
</dbReference>
<protein>
    <submittedName>
        <fullName evidence="11">Histidinol dehydrogenase</fullName>
        <ecNumber evidence="11">1.1.1.23</ecNumber>
    </submittedName>
</protein>
<dbReference type="InterPro" id="IPR016161">
    <property type="entry name" value="Ald_DH/histidinol_DH"/>
</dbReference>
<feature type="binding site" evidence="8">
    <location>
        <position position="318"/>
    </location>
    <ligand>
        <name>substrate</name>
    </ligand>
</feature>
<dbReference type="OrthoDB" id="9805269at2"/>
<feature type="binding site" evidence="8">
    <location>
        <position position="411"/>
    </location>
    <ligand>
        <name>substrate</name>
    </ligand>
</feature>
<comment type="caution">
    <text evidence="11">The sequence shown here is derived from an EMBL/GenBank/DDBJ whole genome shotgun (WGS) entry which is preliminary data.</text>
</comment>